<dbReference type="SUPFAM" id="SSF54909">
    <property type="entry name" value="Dimeric alpha+beta barrel"/>
    <property type="match status" value="1"/>
</dbReference>
<evidence type="ECO:0000313" key="2">
    <source>
        <dbReference type="Proteomes" id="UP000199727"/>
    </source>
</evidence>
<dbReference type="InterPro" id="IPR011008">
    <property type="entry name" value="Dimeric_a/b-barrel"/>
</dbReference>
<gene>
    <name evidence="1" type="ORF">C361_06653</name>
</gene>
<evidence type="ECO:0000313" key="1">
    <source>
        <dbReference type="EMBL" id="OXG11546.1"/>
    </source>
</evidence>
<dbReference type="Gene3D" id="3.30.70.100">
    <property type="match status" value="1"/>
</dbReference>
<dbReference type="EMBL" id="AMKT01000098">
    <property type="protein sequence ID" value="OXG11546.1"/>
    <property type="molecule type" value="Genomic_DNA"/>
</dbReference>
<proteinExistence type="predicted"/>
<name>A0A854QB15_CRYNE</name>
<organism evidence="1 2">
    <name type="scientific">Cryptococcus neoformans Tu259-1</name>
    <dbReference type="NCBI Taxonomy" id="1230072"/>
    <lineage>
        <taxon>Eukaryota</taxon>
        <taxon>Fungi</taxon>
        <taxon>Dikarya</taxon>
        <taxon>Basidiomycota</taxon>
        <taxon>Agaricomycotina</taxon>
        <taxon>Tremellomycetes</taxon>
        <taxon>Tremellales</taxon>
        <taxon>Cryptococcaceae</taxon>
        <taxon>Cryptococcus</taxon>
        <taxon>Cryptococcus neoformans species complex</taxon>
    </lineage>
</organism>
<dbReference type="Proteomes" id="UP000199727">
    <property type="component" value="Unassembled WGS sequence"/>
</dbReference>
<sequence>MTMIHVVGIKTATHSGLGAVKTVLQSLKDHCIHPKTGKPYILDLRAGKQVSTEGLDKAMRAVFVMEFEVI</sequence>
<dbReference type="AlphaFoldDB" id="A0A854QB15"/>
<accession>A0A854QB15</accession>
<reference evidence="1 2" key="1">
    <citation type="submission" date="2017-06" db="EMBL/GenBank/DDBJ databases">
        <title>Global population genomics of the pathogenic fungus Cryptococcus neoformans var. grubii.</title>
        <authorList>
            <person name="Cuomo C."/>
            <person name="Litvintseva A."/>
            <person name="Chen Y."/>
            <person name="Young S."/>
            <person name="Zeng Q."/>
            <person name="Chapman S."/>
            <person name="Gujja S."/>
            <person name="Saif S."/>
            <person name="Birren B."/>
        </authorList>
    </citation>
    <scope>NUCLEOTIDE SEQUENCE [LARGE SCALE GENOMIC DNA]</scope>
    <source>
        <strain evidence="1 2">Tu259-1</strain>
    </source>
</reference>
<comment type="caution">
    <text evidence="1">The sequence shown here is derived from an EMBL/GenBank/DDBJ whole genome shotgun (WGS) entry which is preliminary data.</text>
</comment>
<protein>
    <submittedName>
        <fullName evidence="1">Uncharacterized protein</fullName>
    </submittedName>
</protein>